<keyword evidence="2" id="KW-1185">Reference proteome</keyword>
<evidence type="ECO:0000313" key="1">
    <source>
        <dbReference type="EMBL" id="MBZ5709965.1"/>
    </source>
</evidence>
<dbReference type="Proteomes" id="UP001139031">
    <property type="component" value="Unassembled WGS sequence"/>
</dbReference>
<protein>
    <submittedName>
        <fullName evidence="1">Uncharacterized protein</fullName>
    </submittedName>
</protein>
<dbReference type="RefSeq" id="WP_224191737.1">
    <property type="nucleotide sequence ID" value="NZ_JAIRAU010000011.1"/>
</dbReference>
<gene>
    <name evidence="1" type="ORF">K7C98_11940</name>
</gene>
<name>A0ABS7TP21_9BACT</name>
<accession>A0ABS7TP21</accession>
<dbReference type="EMBL" id="JAIRAU010000011">
    <property type="protein sequence ID" value="MBZ5709965.1"/>
    <property type="molecule type" value="Genomic_DNA"/>
</dbReference>
<evidence type="ECO:0000313" key="2">
    <source>
        <dbReference type="Proteomes" id="UP001139031"/>
    </source>
</evidence>
<sequence>MSEIPPEAADLLFPATLDLYYSWNHTWGVDENISEILRAFPQFSSSRDRLVEEAKRLLRNRRRPFNGEFHLFREEEDAMIGRVRRAQAVDLAHVVRWTGSNTPWGGEAEPGDGS</sequence>
<organism evidence="1 2">
    <name type="scientific">Nannocystis pusilla</name>
    <dbReference type="NCBI Taxonomy" id="889268"/>
    <lineage>
        <taxon>Bacteria</taxon>
        <taxon>Pseudomonadati</taxon>
        <taxon>Myxococcota</taxon>
        <taxon>Polyangia</taxon>
        <taxon>Nannocystales</taxon>
        <taxon>Nannocystaceae</taxon>
        <taxon>Nannocystis</taxon>
    </lineage>
</organism>
<proteinExistence type="predicted"/>
<comment type="caution">
    <text evidence="1">The sequence shown here is derived from an EMBL/GenBank/DDBJ whole genome shotgun (WGS) entry which is preliminary data.</text>
</comment>
<reference evidence="1" key="1">
    <citation type="submission" date="2021-08" db="EMBL/GenBank/DDBJ databases">
        <authorList>
            <person name="Stevens D.C."/>
        </authorList>
    </citation>
    <scope>NUCLEOTIDE SEQUENCE</scope>
    <source>
        <strain evidence="1">DSM 53165</strain>
    </source>
</reference>